<dbReference type="InterPro" id="IPR010540">
    <property type="entry name" value="CmpB_TMEM229"/>
</dbReference>
<accession>A0A9D1CZ91</accession>
<evidence type="ECO:0000313" key="3">
    <source>
        <dbReference type="Proteomes" id="UP000886786"/>
    </source>
</evidence>
<evidence type="ECO:0000256" key="1">
    <source>
        <dbReference type="SAM" id="Phobius"/>
    </source>
</evidence>
<keyword evidence="1" id="KW-0472">Membrane</keyword>
<reference evidence="2" key="1">
    <citation type="submission" date="2020-10" db="EMBL/GenBank/DDBJ databases">
        <authorList>
            <person name="Gilroy R."/>
        </authorList>
    </citation>
    <scope>NUCLEOTIDE SEQUENCE</scope>
    <source>
        <strain evidence="2">CHK147-3167</strain>
    </source>
</reference>
<organism evidence="2 3">
    <name type="scientific">Candidatus Coprosoma intestinipullorum</name>
    <dbReference type="NCBI Taxonomy" id="2840752"/>
    <lineage>
        <taxon>Bacteria</taxon>
        <taxon>Bacillati</taxon>
        <taxon>Bacillota</taxon>
        <taxon>Bacillota incertae sedis</taxon>
        <taxon>Candidatus Coprosoma</taxon>
    </lineage>
</organism>
<protein>
    <submittedName>
        <fullName evidence="2">ABC transporter permease</fullName>
    </submittedName>
</protein>
<gene>
    <name evidence="2" type="ORF">IAB27_08060</name>
</gene>
<feature type="transmembrane region" description="Helical" evidence="1">
    <location>
        <begin position="69"/>
        <end position="90"/>
    </location>
</feature>
<feature type="transmembrane region" description="Helical" evidence="1">
    <location>
        <begin position="110"/>
        <end position="130"/>
    </location>
</feature>
<evidence type="ECO:0000313" key="2">
    <source>
        <dbReference type="EMBL" id="HIQ91547.1"/>
    </source>
</evidence>
<sequence>MPIINCFFIYSVLGFFFEATYNLITSNHFSSGIMYGPWTPIYGIGAILTIQIHKFIFEKSNQNKFVKNLIFFIAIIIVLTILEWLGGILLESIFHETLWNYKNYKFHIGKFIALEISLSWAVLGFVLVYLIKPIVDKIEPKIPKIITIILIILYVIDTVVTIITKLK</sequence>
<name>A0A9D1CZ91_9FIRM</name>
<dbReference type="Pfam" id="PF06541">
    <property type="entry name" value="ABC_trans_CmpB"/>
    <property type="match status" value="1"/>
</dbReference>
<reference evidence="2" key="2">
    <citation type="journal article" date="2021" name="PeerJ">
        <title>Extensive microbial diversity within the chicken gut microbiome revealed by metagenomics and culture.</title>
        <authorList>
            <person name="Gilroy R."/>
            <person name="Ravi A."/>
            <person name="Getino M."/>
            <person name="Pursley I."/>
            <person name="Horton D.L."/>
            <person name="Alikhan N.F."/>
            <person name="Baker D."/>
            <person name="Gharbi K."/>
            <person name="Hall N."/>
            <person name="Watson M."/>
            <person name="Adriaenssens E.M."/>
            <person name="Foster-Nyarko E."/>
            <person name="Jarju S."/>
            <person name="Secka A."/>
            <person name="Antonio M."/>
            <person name="Oren A."/>
            <person name="Chaudhuri R.R."/>
            <person name="La Ragione R."/>
            <person name="Hildebrand F."/>
            <person name="Pallen M.J."/>
        </authorList>
    </citation>
    <scope>NUCLEOTIDE SEQUENCE</scope>
    <source>
        <strain evidence="2">CHK147-3167</strain>
    </source>
</reference>
<comment type="caution">
    <text evidence="2">The sequence shown here is derived from an EMBL/GenBank/DDBJ whole genome shotgun (WGS) entry which is preliminary data.</text>
</comment>
<keyword evidence="1" id="KW-0812">Transmembrane</keyword>
<keyword evidence="1" id="KW-1133">Transmembrane helix</keyword>
<dbReference type="AlphaFoldDB" id="A0A9D1CZ91"/>
<feature type="transmembrane region" description="Helical" evidence="1">
    <location>
        <begin position="7"/>
        <end position="24"/>
    </location>
</feature>
<feature type="transmembrane region" description="Helical" evidence="1">
    <location>
        <begin position="142"/>
        <end position="163"/>
    </location>
</feature>
<dbReference type="Proteomes" id="UP000886786">
    <property type="component" value="Unassembled WGS sequence"/>
</dbReference>
<feature type="transmembrane region" description="Helical" evidence="1">
    <location>
        <begin position="36"/>
        <end position="57"/>
    </location>
</feature>
<dbReference type="EMBL" id="DVFV01000137">
    <property type="protein sequence ID" value="HIQ91547.1"/>
    <property type="molecule type" value="Genomic_DNA"/>
</dbReference>
<proteinExistence type="predicted"/>